<dbReference type="OrthoDB" id="9789797at2"/>
<gene>
    <name evidence="13" type="ORF">FJU08_09340</name>
</gene>
<reference evidence="13 14" key="1">
    <citation type="submission" date="2019-06" db="EMBL/GenBank/DDBJ databases">
        <authorList>
            <person name="Li M."/>
        </authorList>
    </citation>
    <scope>NUCLEOTIDE SEQUENCE [LARGE SCALE GENOMIC DNA]</scope>
    <source>
        <strain evidence="13 14">BGMRC2036</strain>
    </source>
</reference>
<name>A0A506UG21_9HYPH</name>
<evidence type="ECO:0000256" key="6">
    <source>
        <dbReference type="ARBA" id="ARBA00031445"/>
    </source>
</evidence>
<evidence type="ECO:0000259" key="12">
    <source>
        <dbReference type="Pfam" id="PF04413"/>
    </source>
</evidence>
<feature type="active site" description="Proton acceptor" evidence="8">
    <location>
        <position position="69"/>
    </location>
</feature>
<dbReference type="InterPro" id="IPR007507">
    <property type="entry name" value="Glycos_transf_N"/>
</dbReference>
<evidence type="ECO:0000256" key="9">
    <source>
        <dbReference type="PIRSR" id="PIRSR639901-2"/>
    </source>
</evidence>
<protein>
    <recommendedName>
        <fullName evidence="4 10">3-deoxy-D-manno-octulosonic acid transferase</fullName>
        <shortName evidence="10">Kdo transferase</shortName>
        <ecNumber evidence="3 10">2.4.99.12</ecNumber>
    </recommendedName>
    <alternativeName>
        <fullName evidence="6 10">Lipid IV(A) 3-deoxy-D-manno-octulosonic acid transferase</fullName>
    </alternativeName>
</protein>
<evidence type="ECO:0000256" key="10">
    <source>
        <dbReference type="RuleBase" id="RU365103"/>
    </source>
</evidence>
<dbReference type="EC" id="2.4.99.12" evidence="3 10"/>
<dbReference type="AlphaFoldDB" id="A0A506UG21"/>
<dbReference type="GO" id="GO:0005886">
    <property type="term" value="C:plasma membrane"/>
    <property type="evidence" value="ECO:0007669"/>
    <property type="project" value="UniProtKB-SubCell"/>
</dbReference>
<evidence type="ECO:0000256" key="7">
    <source>
        <dbReference type="ARBA" id="ARBA00049183"/>
    </source>
</evidence>
<comment type="similarity">
    <text evidence="10">Belongs to the glycosyltransferase group 1 family.</text>
</comment>
<dbReference type="GO" id="GO:0009245">
    <property type="term" value="P:lipid A biosynthetic process"/>
    <property type="evidence" value="ECO:0007669"/>
    <property type="project" value="TreeGrafter"/>
</dbReference>
<comment type="subcellular location">
    <subcellularLocation>
        <location evidence="10">Cell membrane</location>
    </subcellularLocation>
</comment>
<dbReference type="GO" id="GO:0043842">
    <property type="term" value="F:Kdo transferase activity"/>
    <property type="evidence" value="ECO:0007669"/>
    <property type="project" value="UniProtKB-EC"/>
</dbReference>
<keyword evidence="10" id="KW-1003">Cell membrane</keyword>
<keyword evidence="10" id="KW-0472">Membrane</keyword>
<comment type="caution">
    <text evidence="13">The sequence shown here is derived from an EMBL/GenBank/DDBJ whole genome shotgun (WGS) entry which is preliminary data.</text>
</comment>
<keyword evidence="5 10" id="KW-0808">Transferase</keyword>
<evidence type="ECO:0000256" key="2">
    <source>
        <dbReference type="ARBA" id="ARBA00004713"/>
    </source>
</evidence>
<comment type="pathway">
    <text evidence="2 10">Bacterial outer membrane biogenesis; LPS core biosynthesis.</text>
</comment>
<feature type="region of interest" description="Disordered" evidence="11">
    <location>
        <begin position="438"/>
        <end position="463"/>
    </location>
</feature>
<evidence type="ECO:0000256" key="5">
    <source>
        <dbReference type="ARBA" id="ARBA00022679"/>
    </source>
</evidence>
<sequence>MTARISTWLATQGYRFAGVAVYPLLPFIYRRRARRGKEERARKAERFGRTRVARPNGPLVWIHAASVGETLSVAPMMEKIAALGINVLLTTGTVTSAKLAAERFPDQVIHQYVPFDVPRAVSRFLDHWRPDVAINVESEIWPTIMGQLSKRNIPQIFVNGRISDKSYDRWLKRRDFARSLFSQIASVLAQSDLDGERFRELGAMRVSVTGNLKVDRDPPPADEVVLATLRREIGDRLVWAGISTFEGEEKAVSNVHRVLKSRVPGLLTVIVPRHPERCDQLTALFQAKGLNVVRRSEGAAITAETDILLGDTMGEMGLYLRLARIAFVGRSLTATGGQNPLEPAMLGAAIISGPHVQNFQDTYQKLRAAGAARTADTVEQLARNVYQLLSVEKARDEMVVAGYRTVESMRGALAETMKHLDRHLSPLVLEARLSARLSAQGGNAPQAGSDLDTPMHGRMRASR</sequence>
<dbReference type="InterPro" id="IPR038107">
    <property type="entry name" value="Glycos_transf_N_sf"/>
</dbReference>
<dbReference type="PANTHER" id="PTHR42755:SF1">
    <property type="entry name" value="3-DEOXY-D-MANNO-OCTULOSONIC ACID TRANSFERASE, MITOCHONDRIAL-RELATED"/>
    <property type="match status" value="1"/>
</dbReference>
<evidence type="ECO:0000256" key="1">
    <source>
        <dbReference type="ARBA" id="ARBA00003394"/>
    </source>
</evidence>
<evidence type="ECO:0000256" key="4">
    <source>
        <dbReference type="ARBA" id="ARBA00019077"/>
    </source>
</evidence>
<organism evidence="13 14">
    <name type="scientific">Martelella alba</name>
    <dbReference type="NCBI Taxonomy" id="2590451"/>
    <lineage>
        <taxon>Bacteria</taxon>
        <taxon>Pseudomonadati</taxon>
        <taxon>Pseudomonadota</taxon>
        <taxon>Alphaproteobacteria</taxon>
        <taxon>Hyphomicrobiales</taxon>
        <taxon>Aurantimonadaceae</taxon>
        <taxon>Martelella</taxon>
    </lineage>
</organism>
<evidence type="ECO:0000256" key="3">
    <source>
        <dbReference type="ARBA" id="ARBA00012621"/>
    </source>
</evidence>
<comment type="function">
    <text evidence="1 10">Involved in lipopolysaccharide (LPS) biosynthesis. Catalyzes the transfer of 3-deoxy-D-manno-octulosonate (Kdo) residue(s) from CMP-Kdo to lipid IV(A), the tetraacyldisaccharide-1,4'-bisphosphate precursor of lipid A.</text>
</comment>
<dbReference type="Pfam" id="PF04413">
    <property type="entry name" value="Glycos_transf_N"/>
    <property type="match status" value="1"/>
</dbReference>
<evidence type="ECO:0000256" key="11">
    <source>
        <dbReference type="SAM" id="MobiDB-lite"/>
    </source>
</evidence>
<evidence type="ECO:0000313" key="14">
    <source>
        <dbReference type="Proteomes" id="UP000318801"/>
    </source>
</evidence>
<feature type="site" description="Transition state stabilizer" evidence="9">
    <location>
        <position position="213"/>
    </location>
</feature>
<accession>A0A506UG21</accession>
<dbReference type="Gene3D" id="3.40.50.2000">
    <property type="entry name" value="Glycogen Phosphorylase B"/>
    <property type="match status" value="1"/>
</dbReference>
<comment type="catalytic activity">
    <reaction evidence="7 10">
        <text>lipid IVA (E. coli) + CMP-3-deoxy-beta-D-manno-octulosonate = alpha-Kdo-(2-&gt;6)-lipid IVA (E. coli) + CMP + H(+)</text>
        <dbReference type="Rhea" id="RHEA:28066"/>
        <dbReference type="ChEBI" id="CHEBI:15378"/>
        <dbReference type="ChEBI" id="CHEBI:58603"/>
        <dbReference type="ChEBI" id="CHEBI:60364"/>
        <dbReference type="ChEBI" id="CHEBI:60377"/>
        <dbReference type="ChEBI" id="CHEBI:85987"/>
        <dbReference type="EC" id="2.4.99.12"/>
    </reaction>
</comment>
<dbReference type="Proteomes" id="UP000318801">
    <property type="component" value="Unassembled WGS sequence"/>
</dbReference>
<keyword evidence="14" id="KW-1185">Reference proteome</keyword>
<dbReference type="GO" id="GO:0009244">
    <property type="term" value="P:lipopolysaccharide core region biosynthetic process"/>
    <property type="evidence" value="ECO:0007669"/>
    <property type="project" value="UniProtKB-UniRule"/>
</dbReference>
<dbReference type="UniPathway" id="UPA00958"/>
<dbReference type="Gene3D" id="3.40.50.11720">
    <property type="entry name" value="3-Deoxy-D-manno-octulosonic-acid transferase, N-terminal domain"/>
    <property type="match status" value="1"/>
</dbReference>
<keyword evidence="10" id="KW-0448">Lipopolysaccharide biosynthesis</keyword>
<evidence type="ECO:0000256" key="8">
    <source>
        <dbReference type="PIRSR" id="PIRSR639901-1"/>
    </source>
</evidence>
<dbReference type="NCBIfam" id="NF004387">
    <property type="entry name" value="PRK05749.1-3"/>
    <property type="match status" value="1"/>
</dbReference>
<proteinExistence type="inferred from homology"/>
<feature type="domain" description="3-deoxy-D-manno-octulosonic-acid transferase N-terminal" evidence="12">
    <location>
        <begin position="44"/>
        <end position="215"/>
    </location>
</feature>
<dbReference type="EMBL" id="VHLG01000004">
    <property type="protein sequence ID" value="TPW30867.1"/>
    <property type="molecule type" value="Genomic_DNA"/>
</dbReference>
<dbReference type="InterPro" id="IPR039901">
    <property type="entry name" value="Kdotransferase"/>
</dbReference>
<evidence type="ECO:0000313" key="13">
    <source>
        <dbReference type="EMBL" id="TPW30867.1"/>
    </source>
</evidence>
<feature type="site" description="Transition state stabilizer" evidence="9">
    <location>
        <position position="137"/>
    </location>
</feature>
<dbReference type="PANTHER" id="PTHR42755">
    <property type="entry name" value="3-DEOXY-MANNO-OCTULOSONATE CYTIDYLYLTRANSFERASE"/>
    <property type="match status" value="1"/>
</dbReference>
<dbReference type="RefSeq" id="WP_141148738.1">
    <property type="nucleotide sequence ID" value="NZ_VHLG01000004.1"/>
</dbReference>